<comment type="similarity">
    <text evidence="2">Belongs to the FtsZ family.</text>
</comment>
<evidence type="ECO:0000313" key="15">
    <source>
        <dbReference type="EMBL" id="KAL0264053.1"/>
    </source>
</evidence>
<keyword evidence="8" id="KW-0119">Carbohydrate metabolism</keyword>
<dbReference type="SUPFAM" id="SSF81799">
    <property type="entry name" value="Putative methyltransferase TM0872, insert domain"/>
    <property type="match status" value="1"/>
</dbReference>
<evidence type="ECO:0000259" key="14">
    <source>
        <dbReference type="SMART" id="SM00865"/>
    </source>
</evidence>
<dbReference type="Pfam" id="PF02491">
    <property type="entry name" value="SHS2_FTSA"/>
    <property type="match status" value="1"/>
</dbReference>
<evidence type="ECO:0000259" key="12">
    <source>
        <dbReference type="SMART" id="SM00842"/>
    </source>
</evidence>
<dbReference type="SUPFAM" id="SSF63418">
    <property type="entry name" value="MurE/MurF N-terminal domain"/>
    <property type="match status" value="1"/>
</dbReference>
<sequence length="2469" mass="277892">MVKELSWLLLLMVKKPRFCKKETAFMYKKMIKKLNVLKELCLYNYLLIEKVHLVFSSGLIAITGETGSGKSMLIKALSVLMGQELNKEALRDSSKDLVISATFSTNDLITELLDVAGLKSERGSLSVRYKLDVCANSSFYVNDQKVCSSFIKDLSPLLFELHAQHVNLKLLKTTKHLDYLDLYAGLKERVNELGKEFKTYLKQKEDLDTWLKEVQLKEENSEYSLKILQEIEELNPKVNEEEELIQALEESRQLEHLLSSLNNINNAFYALDASPNTGVLVNLAKLRQVAETLSKKTASLENLFLRLSEAYYELEDIAETYCQLAHSFPSMLQQREAQQARLFALTKLRKKLNLSSQKELLDYAQELQDFLEEREHLEDLKRKRKEELELFYKKLHQKAQTISAIRRQRMIDLEQEVNQVLSQLYMGELSFKVEIKSTKNMQVKGLDKVIVITHLASVAAWAQMHICLKKEYKENSINTKAICLEQTEQRAEELAHVSGIAAAEGPWRVLNRQAYLGVWQIFKHQELKAQYNGHGFPFIKEGRLFHISSDNIVLTEYSLEDGTEGKEIGRIYLPASLVSMATTQDSLALGLSSGQVLFLDKPNSSWQVSQTISFKDSLVSGVALKDYYGVKYLAVTEGLKKTYWHLYKQVQNSGQWKEVLCEEVGKALGWLDYYLTYVPEKSSLRYKQINACSQVRLLADYKVNEPQWAFSKGKFDETAEYYDIPLDSYHGARYFSLPVAKATYWLELFLQKNNQRTVALARSLELYIPQNQMLDRLEKDKVPVSLTLSFSGTMLAMLSDELMNSHYECYLAKMIELGEKEILRTDKAKKLKEKELAFFNKDFYEKTLAYFKETKGDLLSRYAYFANKDLQIKLGLKMFEKIFERESLGFWLPECGYYPGLEKTLKKRGINYTYLDSHALLLAEEDSPYGPYAPISVGGVKVLVRDPFAQHFFSSCQSAYPKQEGYRDYFSDIGFNLPLEDIQEYLCIRGKRINTGYKYYAQSKTCMTCFYEPSQAQELSYKLAKDFVKQLKAHKKELDSYMGEKGALINILCEAELFGHWWFEGIHLLEYVYRYLSQEKELSATCGSRCLAESFDAPKLIPAYSSWAKNAFSEPWLNHENDWICRLNHDMIERLEDLLKRYSDSSSFQQNKMLLQAVREVLLAQSSDWPFMISEGFHKPYAAERSAEYHYPVMAEEVQTYLEPALRNCDKPLLVDATLGEGGHAFRFLSEFSQVKVIGVEIDPIIANRAQERLAGFTPRFKLYSGWSKDFFLKQEAESFDAILMDLGISTFHYHKSQRGFSFAKDEPLDMRLALHQGESAAHLINRLKEEELARLFYELAQERHSRLYARAIVQERQNKTIKTTQDLSKLIWKVAPKRYTKIHPATKVFQALRIRVNEELSTLPLLLSSALSCLKQGGRMAVISFHSLEDRLVKLAFRHKVQSSKGWSLVLKKPLVASEKEVKENPASRSAKLRVIERLGKLEALIDVSYWYWVSQEVTPHSLFLAFKGKNQDGFDFAQEAILAGSQVLVVSPQHKEKVRELQALYTHVLFILEEPLLFLQRSARQVLLSMPQLIRVGITGSNGKTTTKELLASVLRHSERVFFANKGNYNSLIGLSLSVLQMKGDEEIAVFEMGINQQGDMDELVELLKPQLVVITNFAQAHLGPLGNMSTLIAEKVKIIRYAQELICESSCLDNLVIPKGSKLRVKSYSLEDETFLQLSSNLISQSFSWQGQSYSLALAGRGALRAARCVLELAKTLKIDQSALQKGFAQLTLPDEQGIAFASGQEALSYDVPILSGVVAQGLGLKCQFPSFLGKLFEDMAVLKREYKLVYDAISEVCVQSVIIKMEPTMEAIARAVEAAEIVAGADVVSLYAGMGGFNIEGMNSQGIVSINSKSKEITQADIERVLEQSKAVYLSMDREILHTIPREYTVDLVGHIKNPLAMMGVRLEAEVHIMTGTTSASQNLVRCIDRAGFGVLEVVLSSWASANMVLTPEEKEMGCIFIDMGAADRITQDIMKVWKLPEDVAEEVKLKAGAAHPCILGGGPSEVLLPSYGARPAQHKSRAELVSIIESRVGEIFTLILEEIEKRALLSHISGGVVITGGGALLLANTDVQALQSSQADIRIPLGSKLTGGLGAGGKPEVGEAAAEEDRELVRSRIAGADMVFVTAGMGGGTGTGSAPVIAQIAKEMGILTVGVVTKPFRFEGPRKMALAEAGIEKLRKSVDTLIVIPNQKLLSVVDKRTPITEAFRKADDILRMGVQGISDLITETGYINIDFADVKSVMEGRGDALMGIGHGRGENRAVDAATASINNPLLDDVRIEGSKGLLVNVTAGEDFSLMELNEIMDLIMTSVDKDVNCIHGYSIHPDLEDEVYVTVIATGFPQNDATKEEGACSSRSESAQIDLVSSRDFEGLISGRRTHKESSEGGIAISQPSSFRRTSTLGTSFEEDIEIPTFLRKKQQWEEK</sequence>
<name>A0AAW2H6K9_9NEOP</name>
<dbReference type="InterPro" id="IPR020805">
    <property type="entry name" value="Cell_div_FtsZ_CS"/>
</dbReference>
<feature type="domain" description="Tubulin/FtsZ 2-layer sandwich" evidence="14">
    <location>
        <begin position="2276"/>
        <end position="2394"/>
    </location>
</feature>
<dbReference type="SUPFAM" id="SSF53335">
    <property type="entry name" value="S-adenosyl-L-methionine-dependent methyltransferases"/>
    <property type="match status" value="1"/>
</dbReference>
<dbReference type="Pfam" id="PF01795">
    <property type="entry name" value="Methyltransf_5"/>
    <property type="match status" value="1"/>
</dbReference>
<organism evidence="15">
    <name type="scientific">Menopon gallinae</name>
    <name type="common">poultry shaft louse</name>
    <dbReference type="NCBI Taxonomy" id="328185"/>
    <lineage>
        <taxon>Eukaryota</taxon>
        <taxon>Metazoa</taxon>
        <taxon>Ecdysozoa</taxon>
        <taxon>Arthropoda</taxon>
        <taxon>Hexapoda</taxon>
        <taxon>Insecta</taxon>
        <taxon>Pterygota</taxon>
        <taxon>Neoptera</taxon>
        <taxon>Paraneoptera</taxon>
        <taxon>Psocodea</taxon>
        <taxon>Troctomorpha</taxon>
        <taxon>Phthiraptera</taxon>
        <taxon>Amblycera</taxon>
        <taxon>Menoponidae</taxon>
        <taxon>Menopon</taxon>
    </lineage>
</organism>
<dbReference type="InterPro" id="IPR011330">
    <property type="entry name" value="Glyco_hydro/deAcase_b/a-brl"/>
</dbReference>
<evidence type="ECO:0000256" key="10">
    <source>
        <dbReference type="SAM" id="Coils"/>
    </source>
</evidence>
<dbReference type="EMBL" id="JARGDH010000029">
    <property type="protein sequence ID" value="KAL0264053.1"/>
    <property type="molecule type" value="Genomic_DNA"/>
</dbReference>
<dbReference type="GO" id="GO:0008168">
    <property type="term" value="F:methyltransferase activity"/>
    <property type="evidence" value="ECO:0007669"/>
    <property type="project" value="InterPro"/>
</dbReference>
<feature type="domain" description="Tubulin/FtsZ GTPase" evidence="13">
    <location>
        <begin position="2099"/>
        <end position="2274"/>
    </location>
</feature>
<dbReference type="InterPro" id="IPR036525">
    <property type="entry name" value="Tubulin/FtsZ_GTPase_sf"/>
</dbReference>
<dbReference type="GO" id="GO:0051301">
    <property type="term" value="P:cell division"/>
    <property type="evidence" value="ECO:0007669"/>
    <property type="project" value="UniProtKB-KW"/>
</dbReference>
<accession>A0AAW2H6K9</accession>
<feature type="coiled-coil region" evidence="10">
    <location>
        <begin position="360"/>
        <end position="387"/>
    </location>
</feature>
<dbReference type="SUPFAM" id="SSF52490">
    <property type="entry name" value="Tubulin nucleotide-binding domain-like"/>
    <property type="match status" value="1"/>
</dbReference>
<comment type="similarity">
    <text evidence="1">Belongs to the glycosyl hydrolase 57 family.</text>
</comment>
<dbReference type="Gene3D" id="1.20.1430.10">
    <property type="entry name" value="Families 57/38 glycoside transferase, middle domain"/>
    <property type="match status" value="1"/>
</dbReference>
<keyword evidence="5" id="KW-0547">Nucleotide-binding</keyword>
<dbReference type="InterPro" id="IPR020823">
    <property type="entry name" value="Cell_div_FtsA"/>
</dbReference>
<dbReference type="PROSITE" id="PS01134">
    <property type="entry name" value="FTSZ_1"/>
    <property type="match status" value="1"/>
</dbReference>
<keyword evidence="10" id="KW-0175">Coiled coil</keyword>
<dbReference type="InterPro" id="IPR003494">
    <property type="entry name" value="SHS2_FtsA"/>
</dbReference>
<dbReference type="GO" id="GO:0005525">
    <property type="term" value="F:GTP binding"/>
    <property type="evidence" value="ECO:0007669"/>
    <property type="project" value="UniProtKB-KW"/>
</dbReference>
<dbReference type="GO" id="GO:0003924">
    <property type="term" value="F:GTPase activity"/>
    <property type="evidence" value="ECO:0007669"/>
    <property type="project" value="InterPro"/>
</dbReference>
<comment type="caution">
    <text evidence="15">The sequence shown here is derived from an EMBL/GenBank/DDBJ whole genome shotgun (WGS) entry which is preliminary data.</text>
</comment>
<keyword evidence="3" id="KW-1003">Cell membrane</keyword>
<dbReference type="CDD" id="cd24048">
    <property type="entry name" value="ASKHA_NBD_FtsA"/>
    <property type="match status" value="1"/>
</dbReference>
<keyword evidence="6" id="KW-0342">GTP-binding</keyword>
<dbReference type="PROSITE" id="PS01135">
    <property type="entry name" value="FTSZ_2"/>
    <property type="match status" value="1"/>
</dbReference>
<dbReference type="SUPFAM" id="SSF55307">
    <property type="entry name" value="Tubulin C-terminal domain-like"/>
    <property type="match status" value="1"/>
</dbReference>
<dbReference type="SMART" id="SM00864">
    <property type="entry name" value="Tubulin"/>
    <property type="match status" value="1"/>
</dbReference>
<dbReference type="Pfam" id="PF00091">
    <property type="entry name" value="Tubulin"/>
    <property type="match status" value="1"/>
</dbReference>
<dbReference type="Gene3D" id="3.40.50.150">
    <property type="entry name" value="Vaccinia Virus protein VP39"/>
    <property type="match status" value="1"/>
</dbReference>
<dbReference type="SUPFAM" id="SSF53623">
    <property type="entry name" value="MurD-like peptide ligases, catalytic domain"/>
    <property type="match status" value="1"/>
</dbReference>
<dbReference type="InterPro" id="IPR023397">
    <property type="entry name" value="SAM-dep_MeTrfase_MraW_recog"/>
</dbReference>
<dbReference type="Gene3D" id="3.40.50.300">
    <property type="entry name" value="P-loop containing nucleotide triphosphate hydrolases"/>
    <property type="match status" value="2"/>
</dbReference>
<dbReference type="InterPro" id="IPR029063">
    <property type="entry name" value="SAM-dependent_MTases_sf"/>
</dbReference>
<feature type="region of interest" description="Disordered" evidence="11">
    <location>
        <begin position="2422"/>
        <end position="2447"/>
    </location>
</feature>
<dbReference type="Pfam" id="PF13476">
    <property type="entry name" value="AAA_23"/>
    <property type="match status" value="1"/>
</dbReference>
<dbReference type="SMART" id="SM00865">
    <property type="entry name" value="Tubulin_C"/>
    <property type="match status" value="1"/>
</dbReference>
<dbReference type="GO" id="GO:0005524">
    <property type="term" value="F:ATP binding"/>
    <property type="evidence" value="ECO:0007669"/>
    <property type="project" value="InterPro"/>
</dbReference>
<dbReference type="Pfam" id="PF12327">
    <property type="entry name" value="FtsZ_C"/>
    <property type="match status" value="1"/>
</dbReference>
<dbReference type="SUPFAM" id="SSF88713">
    <property type="entry name" value="Glycoside hydrolase/deacetylase"/>
    <property type="match status" value="1"/>
</dbReference>
<proteinExistence type="inferred from homology"/>
<evidence type="ECO:0000256" key="1">
    <source>
        <dbReference type="ARBA" id="ARBA00006821"/>
    </source>
</evidence>
<feature type="domain" description="SHS2" evidence="12">
    <location>
        <begin position="1824"/>
        <end position="1993"/>
    </location>
</feature>
<dbReference type="InterPro" id="IPR036565">
    <property type="entry name" value="Mur-like_cat_sf"/>
</dbReference>
<dbReference type="FunFam" id="3.40.50.1440:FF:000001">
    <property type="entry name" value="Cell division protein FtsZ"/>
    <property type="match status" value="1"/>
</dbReference>
<dbReference type="InterPro" id="IPR018316">
    <property type="entry name" value="Tubulin/FtsZ_2-layer-sand-dom"/>
</dbReference>
<dbReference type="InterPro" id="IPR027417">
    <property type="entry name" value="P-loop_NTPase"/>
</dbReference>
<dbReference type="PANTHER" id="PTHR30314:SF3">
    <property type="entry name" value="MITOCHONDRIAL DIVISION PROTEIN FSZA"/>
    <property type="match status" value="1"/>
</dbReference>
<dbReference type="InterPro" id="IPR000158">
    <property type="entry name" value="Cell_div_FtsZ"/>
</dbReference>
<evidence type="ECO:0000256" key="6">
    <source>
        <dbReference type="ARBA" id="ARBA00023134"/>
    </source>
</evidence>
<dbReference type="Gene3D" id="3.40.50.1440">
    <property type="entry name" value="Tubulin/FtsZ, GTPase domain"/>
    <property type="match status" value="1"/>
</dbReference>
<dbReference type="InterPro" id="IPR043129">
    <property type="entry name" value="ATPase_NBD"/>
</dbReference>
<dbReference type="InterPro" id="IPR035911">
    <property type="entry name" value="MurE/MurF_N"/>
</dbReference>
<dbReference type="NCBIfam" id="TIGR00006">
    <property type="entry name" value="16S rRNA (cytosine(1402)-N(4))-methyltransferase RsmH"/>
    <property type="match status" value="1"/>
</dbReference>
<dbReference type="InterPro" id="IPR024757">
    <property type="entry name" value="FtsZ_C"/>
</dbReference>
<dbReference type="Pfam" id="PF08245">
    <property type="entry name" value="Mur_ligase_M"/>
    <property type="match status" value="1"/>
</dbReference>
<dbReference type="InterPro" id="IPR002903">
    <property type="entry name" value="RsmH"/>
</dbReference>
<dbReference type="InterPro" id="IPR037090">
    <property type="entry name" value="57_glycoside_trans_central"/>
</dbReference>
<feature type="compositionally biased region" description="Polar residues" evidence="11">
    <location>
        <begin position="2435"/>
        <end position="2447"/>
    </location>
</feature>
<dbReference type="Gene3D" id="3.40.1390.10">
    <property type="entry name" value="MurE/MurF, N-terminal domain"/>
    <property type="match status" value="1"/>
</dbReference>
<gene>
    <name evidence="15" type="ORF">PYX00_010918</name>
</gene>
<evidence type="ECO:0000256" key="9">
    <source>
        <dbReference type="ARBA" id="ARBA00023306"/>
    </source>
</evidence>
<dbReference type="InterPro" id="IPR013221">
    <property type="entry name" value="Mur_ligase_cen"/>
</dbReference>
<dbReference type="Gene3D" id="1.10.150.170">
    <property type="entry name" value="Putative methyltransferase TM0872, insert domain"/>
    <property type="match status" value="1"/>
</dbReference>
<dbReference type="PRINTS" id="PR00423">
    <property type="entry name" value="CELLDVISFTSZ"/>
</dbReference>
<dbReference type="Gene3D" id="3.30.1330.20">
    <property type="entry name" value="Tubulin/FtsZ, C-terminal domain"/>
    <property type="match status" value="1"/>
</dbReference>
<dbReference type="GO" id="GO:0016887">
    <property type="term" value="F:ATP hydrolysis activity"/>
    <property type="evidence" value="ECO:0007669"/>
    <property type="project" value="InterPro"/>
</dbReference>
<dbReference type="GO" id="GO:0005737">
    <property type="term" value="C:cytoplasm"/>
    <property type="evidence" value="ECO:0007669"/>
    <property type="project" value="TreeGrafter"/>
</dbReference>
<dbReference type="HAMAP" id="MF_00909">
    <property type="entry name" value="FtsZ"/>
    <property type="match status" value="1"/>
</dbReference>
<dbReference type="PANTHER" id="PTHR30314">
    <property type="entry name" value="CELL DIVISION PROTEIN FTSZ-RELATED"/>
    <property type="match status" value="1"/>
</dbReference>
<dbReference type="Pfam" id="PF03065">
    <property type="entry name" value="Glyco_hydro_57"/>
    <property type="match status" value="1"/>
</dbReference>
<protein>
    <submittedName>
        <fullName evidence="15">Uncharacterized protein</fullName>
    </submittedName>
</protein>
<evidence type="ECO:0000256" key="7">
    <source>
        <dbReference type="ARBA" id="ARBA00023136"/>
    </source>
</evidence>
<dbReference type="Gene3D" id="3.20.110.10">
    <property type="entry name" value="Glycoside hydrolase 38, N terminal domain"/>
    <property type="match status" value="2"/>
</dbReference>
<dbReference type="SMART" id="SM00842">
    <property type="entry name" value="FtsA"/>
    <property type="match status" value="1"/>
</dbReference>
<evidence type="ECO:0000256" key="4">
    <source>
        <dbReference type="ARBA" id="ARBA00022618"/>
    </source>
</evidence>
<dbReference type="InterPro" id="IPR027291">
    <property type="entry name" value="Glyco_hydro_38_N_sf"/>
</dbReference>
<dbReference type="CDD" id="cd02440">
    <property type="entry name" value="AdoMet_MTases"/>
    <property type="match status" value="1"/>
</dbReference>
<dbReference type="InterPro" id="IPR008280">
    <property type="entry name" value="Tub_FtsZ_C"/>
</dbReference>
<dbReference type="GO" id="GO:0006302">
    <property type="term" value="P:double-strand break repair"/>
    <property type="evidence" value="ECO:0007669"/>
    <property type="project" value="InterPro"/>
</dbReference>
<dbReference type="GO" id="GO:0032153">
    <property type="term" value="C:cell division site"/>
    <property type="evidence" value="ECO:0007669"/>
    <property type="project" value="TreeGrafter"/>
</dbReference>
<dbReference type="Pfam" id="PF09210">
    <property type="entry name" value="BE_C"/>
    <property type="match status" value="1"/>
</dbReference>
<dbReference type="NCBIfam" id="TIGR01174">
    <property type="entry name" value="ftsA"/>
    <property type="match status" value="1"/>
</dbReference>
<evidence type="ECO:0000256" key="8">
    <source>
        <dbReference type="ARBA" id="ARBA00023277"/>
    </source>
</evidence>
<dbReference type="InterPro" id="IPR038729">
    <property type="entry name" value="Rad50/SbcC_AAA"/>
</dbReference>
<dbReference type="InterPro" id="IPR015293">
    <property type="entry name" value="BE_C"/>
</dbReference>
<dbReference type="GO" id="GO:0005975">
    <property type="term" value="P:carbohydrate metabolic process"/>
    <property type="evidence" value="ECO:0007669"/>
    <property type="project" value="InterPro"/>
</dbReference>
<evidence type="ECO:0000256" key="5">
    <source>
        <dbReference type="ARBA" id="ARBA00022741"/>
    </source>
</evidence>
<dbReference type="SUPFAM" id="SSF88688">
    <property type="entry name" value="Families 57/38 glycoside transferase middle domain"/>
    <property type="match status" value="1"/>
</dbReference>
<dbReference type="NCBIfam" id="TIGR00065">
    <property type="entry name" value="ftsZ"/>
    <property type="match status" value="1"/>
</dbReference>
<evidence type="ECO:0000256" key="3">
    <source>
        <dbReference type="ARBA" id="ARBA00022475"/>
    </source>
</evidence>
<dbReference type="InterPro" id="IPR028995">
    <property type="entry name" value="Glyco_hydro_57/38_cen_sf"/>
</dbReference>
<keyword evidence="9" id="KW-0131">Cell cycle</keyword>
<dbReference type="CDD" id="cd02201">
    <property type="entry name" value="FtsZ_type1"/>
    <property type="match status" value="1"/>
</dbReference>
<dbReference type="SUPFAM" id="SSF52540">
    <property type="entry name" value="P-loop containing nucleoside triphosphate hydrolases"/>
    <property type="match status" value="1"/>
</dbReference>
<evidence type="ECO:0000256" key="11">
    <source>
        <dbReference type="SAM" id="MobiDB-lite"/>
    </source>
</evidence>
<dbReference type="InterPro" id="IPR037103">
    <property type="entry name" value="Tubulin/FtsZ-like_C"/>
</dbReference>
<keyword evidence="4" id="KW-0132">Cell division</keyword>
<dbReference type="SUPFAM" id="SSF53067">
    <property type="entry name" value="Actin-like ATPase domain"/>
    <property type="match status" value="2"/>
</dbReference>
<dbReference type="InterPro" id="IPR045061">
    <property type="entry name" value="FtsZ/CetZ"/>
</dbReference>
<dbReference type="InterPro" id="IPR003008">
    <property type="entry name" value="Tubulin_FtsZ_GTPase"/>
</dbReference>
<evidence type="ECO:0000256" key="2">
    <source>
        <dbReference type="ARBA" id="ARBA00009690"/>
    </source>
</evidence>
<dbReference type="Gene3D" id="3.30.1490.110">
    <property type="match status" value="1"/>
</dbReference>
<reference evidence="15" key="1">
    <citation type="journal article" date="2024" name="Gigascience">
        <title>Chromosome-level genome of the poultry shaft louse Menopon gallinae provides insight into the host-switching and adaptive evolution of parasitic lice.</title>
        <authorList>
            <person name="Xu Y."/>
            <person name="Ma L."/>
            <person name="Liu S."/>
            <person name="Liang Y."/>
            <person name="Liu Q."/>
            <person name="He Z."/>
            <person name="Tian L."/>
            <person name="Duan Y."/>
            <person name="Cai W."/>
            <person name="Li H."/>
            <person name="Song F."/>
        </authorList>
    </citation>
    <scope>NUCLEOTIDE SEQUENCE</scope>
    <source>
        <strain evidence="15">Cailab_2023a</strain>
    </source>
</reference>
<keyword evidence="7" id="KW-0472">Membrane</keyword>
<dbReference type="InterPro" id="IPR004300">
    <property type="entry name" value="Glyco_hydro_57_N"/>
</dbReference>
<evidence type="ECO:0000259" key="13">
    <source>
        <dbReference type="SMART" id="SM00864"/>
    </source>
</evidence>
<dbReference type="GO" id="GO:0016881">
    <property type="term" value="F:acid-amino acid ligase activity"/>
    <property type="evidence" value="ECO:0007669"/>
    <property type="project" value="InterPro"/>
</dbReference>
<dbReference type="HAMAP" id="MF_01007">
    <property type="entry name" value="16SrRNA_methyltr_H"/>
    <property type="match status" value="1"/>
</dbReference>
<dbReference type="Gene3D" id="3.40.1190.10">
    <property type="entry name" value="Mur-like, catalytic domain"/>
    <property type="match status" value="1"/>
</dbReference>